<dbReference type="HOGENOM" id="CLU_036503_0_0_1"/>
<accession>W9Y932</accession>
<dbReference type="Pfam" id="PF05705">
    <property type="entry name" value="DUF829"/>
    <property type="match status" value="1"/>
</dbReference>
<dbReference type="GO" id="GO:0031965">
    <property type="term" value="C:nuclear membrane"/>
    <property type="evidence" value="ECO:0007669"/>
    <property type="project" value="UniProtKB-SubCell"/>
</dbReference>
<evidence type="ECO:0000256" key="1">
    <source>
        <dbReference type="ARBA" id="ARBA00004126"/>
    </source>
</evidence>
<dbReference type="PANTHER" id="PTHR12265">
    <property type="entry name" value="TRANSMEMBRANE PROTEIN 53"/>
    <property type="match status" value="1"/>
</dbReference>
<dbReference type="EMBL" id="AMWN01000011">
    <property type="protein sequence ID" value="EXJ78874.1"/>
    <property type="molecule type" value="Genomic_DNA"/>
</dbReference>
<sequence>MELAGPVPELRSGEEDLVPDPFLPEFERLGQEIFLYTPTVLDTNVTPASSAGLSESNHPHLYIVCSWMGARSRNIKKYIKTIQTRFPFSKILLLRQDGGDLFWRPVSQQMKNLEPAVGVVKRLADIRRPDPLRVLVHIFSNGGSYTACQFADAFRSSTGELLPVSAMVLDSTPSLPSTSRSHTAICEYLPKSGSLRALGSAAVWAYLGFGKIVNKVAQKEDITLSLRRRLNDPEGAFTQGKAKRVYIYSQADKLIPAADVELHAQEAMRAIGEERVQLEDFVTSRHVGHVLVDETRYWSIVENLWKDIVTPVREG</sequence>
<proteinExistence type="predicted"/>
<dbReference type="AlphaFoldDB" id="W9Y932"/>
<keyword evidence="3" id="KW-1133">Transmembrane helix</keyword>
<evidence type="ECO:0000256" key="3">
    <source>
        <dbReference type="ARBA" id="ARBA00022989"/>
    </source>
</evidence>
<dbReference type="PANTHER" id="PTHR12265:SF30">
    <property type="entry name" value="TRANSMEMBRANE PROTEIN 53"/>
    <property type="match status" value="1"/>
</dbReference>
<keyword evidence="8" id="KW-1185">Reference proteome</keyword>
<dbReference type="InterPro" id="IPR008547">
    <property type="entry name" value="DUF829_TMEM53"/>
</dbReference>
<dbReference type="STRING" id="1182541.W9Y932"/>
<evidence type="ECO:0000256" key="4">
    <source>
        <dbReference type="ARBA" id="ARBA00023136"/>
    </source>
</evidence>
<evidence type="ECO:0008006" key="9">
    <source>
        <dbReference type="Google" id="ProtNLM"/>
    </source>
</evidence>
<evidence type="ECO:0000256" key="6">
    <source>
        <dbReference type="ARBA" id="ARBA00037847"/>
    </source>
</evidence>
<dbReference type="eggNOG" id="ENOG502S6B9">
    <property type="taxonomic scope" value="Eukaryota"/>
</dbReference>
<evidence type="ECO:0000256" key="5">
    <source>
        <dbReference type="ARBA" id="ARBA00023242"/>
    </source>
</evidence>
<organism evidence="7 8">
    <name type="scientific">Capronia coronata CBS 617.96</name>
    <dbReference type="NCBI Taxonomy" id="1182541"/>
    <lineage>
        <taxon>Eukaryota</taxon>
        <taxon>Fungi</taxon>
        <taxon>Dikarya</taxon>
        <taxon>Ascomycota</taxon>
        <taxon>Pezizomycotina</taxon>
        <taxon>Eurotiomycetes</taxon>
        <taxon>Chaetothyriomycetidae</taxon>
        <taxon>Chaetothyriales</taxon>
        <taxon>Herpotrichiellaceae</taxon>
        <taxon>Capronia</taxon>
    </lineage>
</organism>
<gene>
    <name evidence="7" type="ORF">A1O1_09276</name>
</gene>
<dbReference type="GeneID" id="19164121"/>
<keyword evidence="2" id="KW-0812">Transmembrane</keyword>
<evidence type="ECO:0000313" key="7">
    <source>
        <dbReference type="EMBL" id="EXJ78874.1"/>
    </source>
</evidence>
<evidence type="ECO:0000313" key="8">
    <source>
        <dbReference type="Proteomes" id="UP000019484"/>
    </source>
</evidence>
<dbReference type="RefSeq" id="XP_007728322.1">
    <property type="nucleotide sequence ID" value="XM_007730132.1"/>
</dbReference>
<evidence type="ECO:0000256" key="2">
    <source>
        <dbReference type="ARBA" id="ARBA00022692"/>
    </source>
</evidence>
<comment type="caution">
    <text evidence="7">The sequence shown here is derived from an EMBL/GenBank/DDBJ whole genome shotgun (WGS) entry which is preliminary data.</text>
</comment>
<comment type="subcellular location">
    <subcellularLocation>
        <location evidence="6">Endomembrane system</location>
        <topology evidence="6">Single-pass membrane protein</topology>
    </subcellularLocation>
    <subcellularLocation>
        <location evidence="1">Nucleus membrane</location>
    </subcellularLocation>
</comment>
<dbReference type="Proteomes" id="UP000019484">
    <property type="component" value="Unassembled WGS sequence"/>
</dbReference>
<keyword evidence="4" id="KW-0472">Membrane</keyword>
<name>W9Y932_9EURO</name>
<protein>
    <recommendedName>
        <fullName evidence="9">Indole-diterpene biosynthesis protein PaxU</fullName>
    </recommendedName>
</protein>
<reference evidence="7 8" key="1">
    <citation type="submission" date="2013-03" db="EMBL/GenBank/DDBJ databases">
        <title>The Genome Sequence of Capronia coronata CBS 617.96.</title>
        <authorList>
            <consortium name="The Broad Institute Genomics Platform"/>
            <person name="Cuomo C."/>
            <person name="de Hoog S."/>
            <person name="Gorbushina A."/>
            <person name="Walker B."/>
            <person name="Young S.K."/>
            <person name="Zeng Q."/>
            <person name="Gargeya S."/>
            <person name="Fitzgerald M."/>
            <person name="Haas B."/>
            <person name="Abouelleil A."/>
            <person name="Allen A.W."/>
            <person name="Alvarado L."/>
            <person name="Arachchi H.M."/>
            <person name="Berlin A.M."/>
            <person name="Chapman S.B."/>
            <person name="Gainer-Dewar J."/>
            <person name="Goldberg J."/>
            <person name="Griggs A."/>
            <person name="Gujja S."/>
            <person name="Hansen M."/>
            <person name="Howarth C."/>
            <person name="Imamovic A."/>
            <person name="Ireland A."/>
            <person name="Larimer J."/>
            <person name="McCowan C."/>
            <person name="Murphy C."/>
            <person name="Pearson M."/>
            <person name="Poon T.W."/>
            <person name="Priest M."/>
            <person name="Roberts A."/>
            <person name="Saif S."/>
            <person name="Shea T."/>
            <person name="Sisk P."/>
            <person name="Sykes S."/>
            <person name="Wortman J."/>
            <person name="Nusbaum C."/>
            <person name="Birren B."/>
        </authorList>
    </citation>
    <scope>NUCLEOTIDE SEQUENCE [LARGE SCALE GENOMIC DNA]</scope>
    <source>
        <strain evidence="7 8">CBS 617.96</strain>
    </source>
</reference>
<dbReference type="OrthoDB" id="77878at2759"/>
<keyword evidence="5" id="KW-0539">Nucleus</keyword>